<reference evidence="2 3" key="1">
    <citation type="submission" date="2018-06" db="EMBL/GenBank/DDBJ databases">
        <title>Whole genome sequencing of Candida tropicalis (genome annotated by CSBL at Korea University).</title>
        <authorList>
            <person name="Ahn J."/>
        </authorList>
    </citation>
    <scope>NUCLEOTIDE SEQUENCE [LARGE SCALE GENOMIC DNA]</scope>
    <source>
        <strain evidence="2 3">ATCC 20962</strain>
    </source>
</reference>
<dbReference type="STRING" id="5486.A0A367Y9W0"/>
<organism evidence="2 3">
    <name type="scientific">Candida viswanathii</name>
    <dbReference type="NCBI Taxonomy" id="5486"/>
    <lineage>
        <taxon>Eukaryota</taxon>
        <taxon>Fungi</taxon>
        <taxon>Dikarya</taxon>
        <taxon>Ascomycota</taxon>
        <taxon>Saccharomycotina</taxon>
        <taxon>Pichiomycetes</taxon>
        <taxon>Debaryomycetaceae</taxon>
        <taxon>Candida/Lodderomyces clade</taxon>
        <taxon>Candida</taxon>
    </lineage>
</organism>
<sequence length="240" mass="25284">MRSNYFLALAATAAAVQAAPYQFVKRYENSTVPTTQLSTTPFSSTYGETSLAGVSTSDDETITSTVIEYLTLTLADTTVTSATNTHTTTYTSAAAAASASEEEEEENETITSTILQYVTLTFQQPLPPPTEEEDDDETTTSTITSVVTITDASGATEVLTEVFSSAVSSDEPEETAAQAKAADYCTPSTVTVTVTADSKASSTADVSEYTTVSTSTHTTQVPVTAEFTLDDTTTTLTTFC</sequence>
<keyword evidence="1" id="KW-0732">Signal</keyword>
<gene>
    <name evidence="2" type="primary">PGA54_1</name>
    <name evidence="2" type="ORF">Cantr_09539</name>
</gene>
<name>A0A367Y9W0_9ASCO</name>
<keyword evidence="3" id="KW-1185">Reference proteome</keyword>
<dbReference type="AlphaFoldDB" id="A0A367Y9W0"/>
<evidence type="ECO:0000313" key="2">
    <source>
        <dbReference type="EMBL" id="RCK62409.1"/>
    </source>
</evidence>
<dbReference type="EMBL" id="QLNQ01000025">
    <property type="protein sequence ID" value="RCK62409.1"/>
    <property type="molecule type" value="Genomic_DNA"/>
</dbReference>
<feature type="chain" id="PRO_5016571137" evidence="1">
    <location>
        <begin position="19"/>
        <end position="240"/>
    </location>
</feature>
<dbReference type="OrthoDB" id="10676417at2759"/>
<proteinExistence type="predicted"/>
<protein>
    <submittedName>
        <fullName evidence="2">Putative GPI-anchored protein 54</fullName>
    </submittedName>
</protein>
<feature type="signal peptide" evidence="1">
    <location>
        <begin position="1"/>
        <end position="18"/>
    </location>
</feature>
<accession>A0A367Y9W0</accession>
<evidence type="ECO:0000313" key="3">
    <source>
        <dbReference type="Proteomes" id="UP000253472"/>
    </source>
</evidence>
<evidence type="ECO:0000256" key="1">
    <source>
        <dbReference type="SAM" id="SignalP"/>
    </source>
</evidence>
<comment type="caution">
    <text evidence="2">The sequence shown here is derived from an EMBL/GenBank/DDBJ whole genome shotgun (WGS) entry which is preliminary data.</text>
</comment>
<dbReference type="Proteomes" id="UP000253472">
    <property type="component" value="Unassembled WGS sequence"/>
</dbReference>